<dbReference type="OrthoDB" id="5421607at2759"/>
<dbReference type="SUPFAM" id="SSF48452">
    <property type="entry name" value="TPR-like"/>
    <property type="match status" value="1"/>
</dbReference>
<dbReference type="AlphaFoldDB" id="A0A150H3Z6"/>
<dbReference type="STRING" id="33097.A0A150H3Z6"/>
<comment type="caution">
    <text evidence="1">The sequence shown here is derived from an EMBL/GenBank/DDBJ whole genome shotgun (WGS) entry which is preliminary data.</text>
</comment>
<dbReference type="GO" id="GO:0043022">
    <property type="term" value="F:ribosome binding"/>
    <property type="evidence" value="ECO:0007669"/>
    <property type="project" value="TreeGrafter"/>
</dbReference>
<organism evidence="1 2">
    <name type="scientific">Gonium pectorale</name>
    <name type="common">Green alga</name>
    <dbReference type="NCBI Taxonomy" id="33097"/>
    <lineage>
        <taxon>Eukaryota</taxon>
        <taxon>Viridiplantae</taxon>
        <taxon>Chlorophyta</taxon>
        <taxon>core chlorophytes</taxon>
        <taxon>Chlorophyceae</taxon>
        <taxon>CS clade</taxon>
        <taxon>Chlamydomonadales</taxon>
        <taxon>Volvocaceae</taxon>
        <taxon>Gonium</taxon>
    </lineage>
</organism>
<dbReference type="InterPro" id="IPR026270">
    <property type="entry name" value="SRP72"/>
</dbReference>
<dbReference type="GO" id="GO:0006614">
    <property type="term" value="P:SRP-dependent cotranslational protein targeting to membrane"/>
    <property type="evidence" value="ECO:0007669"/>
    <property type="project" value="InterPro"/>
</dbReference>
<name>A0A150H3Z6_GONPE</name>
<dbReference type="EMBL" id="LSYV01000002">
    <property type="protein sequence ID" value="KXZ56772.1"/>
    <property type="molecule type" value="Genomic_DNA"/>
</dbReference>
<reference evidence="2" key="1">
    <citation type="journal article" date="2016" name="Nat. Commun.">
        <title>The Gonium pectorale genome demonstrates co-option of cell cycle regulation during the evolution of multicellularity.</title>
        <authorList>
            <person name="Hanschen E.R."/>
            <person name="Marriage T.N."/>
            <person name="Ferris P.J."/>
            <person name="Hamaji T."/>
            <person name="Toyoda A."/>
            <person name="Fujiyama A."/>
            <person name="Neme R."/>
            <person name="Noguchi H."/>
            <person name="Minakuchi Y."/>
            <person name="Suzuki M."/>
            <person name="Kawai-Toyooka H."/>
            <person name="Smith D.R."/>
            <person name="Sparks H."/>
            <person name="Anderson J."/>
            <person name="Bakaric R."/>
            <person name="Luria V."/>
            <person name="Karger A."/>
            <person name="Kirschner M.W."/>
            <person name="Durand P.M."/>
            <person name="Michod R.E."/>
            <person name="Nozaki H."/>
            <person name="Olson B.J."/>
        </authorList>
    </citation>
    <scope>NUCLEOTIDE SEQUENCE [LARGE SCALE GENOMIC DNA]</scope>
    <source>
        <strain evidence="2">NIES-2863</strain>
    </source>
</reference>
<dbReference type="Gene3D" id="1.25.40.10">
    <property type="entry name" value="Tetratricopeptide repeat domain"/>
    <property type="match status" value="1"/>
</dbReference>
<evidence type="ECO:0000313" key="2">
    <source>
        <dbReference type="Proteomes" id="UP000075714"/>
    </source>
</evidence>
<sequence length="350" mass="36793">MATEATPLEAAFEKLNTHIKNQHHKKALKACDEILALAPGDEDALRCKVVAHMQLSEFQPALALLNKPPLAGQELAFEKAYCLYRLGRLDEASSAASARLAAPDLEPEAASSLLQLAAQLDYRRGRTRDCINTYQTLVQQYKAGSLELKTNVLAAYVAAGLAAELPDLMAALGVRSKDGFEAAYNAACGLVEAGQLAAAEYELRQALKMGRETLFGEDLAEEEVEDELAPLSGQLAHVLGRLGRAGEANEIYDKIIRGSAPVSDETVRALAHNNAIADAPHRLEPGPQNRKYIASATKRLEALVERPGGGGAAAAAAAAGADDGGASGVGTLAAVQVVQRQAPGAQPSNV</sequence>
<evidence type="ECO:0008006" key="3">
    <source>
        <dbReference type="Google" id="ProtNLM"/>
    </source>
</evidence>
<dbReference type="PANTHER" id="PTHR14094">
    <property type="entry name" value="SIGNAL RECOGNITION PARTICLE 72"/>
    <property type="match status" value="1"/>
</dbReference>
<dbReference type="GO" id="GO:0008312">
    <property type="term" value="F:7S RNA binding"/>
    <property type="evidence" value="ECO:0007669"/>
    <property type="project" value="TreeGrafter"/>
</dbReference>
<dbReference type="InterPro" id="IPR011990">
    <property type="entry name" value="TPR-like_helical_dom_sf"/>
</dbReference>
<evidence type="ECO:0000313" key="1">
    <source>
        <dbReference type="EMBL" id="KXZ56772.1"/>
    </source>
</evidence>
<dbReference type="Proteomes" id="UP000075714">
    <property type="component" value="Unassembled WGS sequence"/>
</dbReference>
<dbReference type="PANTHER" id="PTHR14094:SF9">
    <property type="entry name" value="SIGNAL RECOGNITION PARTICLE SUBUNIT SRP72"/>
    <property type="match status" value="1"/>
</dbReference>
<dbReference type="GO" id="GO:0005786">
    <property type="term" value="C:signal recognition particle, endoplasmic reticulum targeting"/>
    <property type="evidence" value="ECO:0007669"/>
    <property type="project" value="TreeGrafter"/>
</dbReference>
<accession>A0A150H3Z6</accession>
<protein>
    <recommendedName>
        <fullName evidence="3">Signal recognition particle subunit SRP72</fullName>
    </recommendedName>
</protein>
<keyword evidence="2" id="KW-1185">Reference proteome</keyword>
<gene>
    <name evidence="1" type="ORF">GPECTOR_1g696</name>
</gene>
<proteinExistence type="predicted"/>